<dbReference type="PANTHER" id="PTHR21301:SF10">
    <property type="entry name" value="REVERSE TRANSCRIPTASE DOMAIN-CONTAINING PROTEIN"/>
    <property type="match status" value="1"/>
</dbReference>
<evidence type="ECO:0000259" key="2">
    <source>
        <dbReference type="Pfam" id="PF26215"/>
    </source>
</evidence>
<keyword evidence="1" id="KW-0812">Transmembrane</keyword>
<gene>
    <name evidence="3" type="ORF">EDS130_LOCUS34898</name>
</gene>
<proteinExistence type="predicted"/>
<evidence type="ECO:0000313" key="4">
    <source>
        <dbReference type="Proteomes" id="UP000663852"/>
    </source>
</evidence>
<feature type="transmembrane region" description="Helical" evidence="1">
    <location>
        <begin position="84"/>
        <end position="111"/>
    </location>
</feature>
<feature type="domain" description="Helix-turn-helix" evidence="2">
    <location>
        <begin position="365"/>
        <end position="425"/>
    </location>
</feature>
<dbReference type="Pfam" id="PF26215">
    <property type="entry name" value="HTH_animal"/>
    <property type="match status" value="1"/>
</dbReference>
<protein>
    <recommendedName>
        <fullName evidence="2">Helix-turn-helix domain-containing protein</fullName>
    </recommendedName>
</protein>
<comment type="caution">
    <text evidence="3">The sequence shown here is derived from an EMBL/GenBank/DDBJ whole genome shotgun (WGS) entry which is preliminary data.</text>
</comment>
<organism evidence="3 4">
    <name type="scientific">Adineta ricciae</name>
    <name type="common">Rotifer</name>
    <dbReference type="NCBI Taxonomy" id="249248"/>
    <lineage>
        <taxon>Eukaryota</taxon>
        <taxon>Metazoa</taxon>
        <taxon>Spiralia</taxon>
        <taxon>Gnathifera</taxon>
        <taxon>Rotifera</taxon>
        <taxon>Eurotatoria</taxon>
        <taxon>Bdelloidea</taxon>
        <taxon>Adinetida</taxon>
        <taxon>Adinetidae</taxon>
        <taxon>Adineta</taxon>
    </lineage>
</organism>
<dbReference type="PANTHER" id="PTHR21301">
    <property type="entry name" value="REVERSE TRANSCRIPTASE"/>
    <property type="match status" value="1"/>
</dbReference>
<dbReference type="EMBL" id="CAJNOJ010000298">
    <property type="protein sequence ID" value="CAF1380487.1"/>
    <property type="molecule type" value="Genomic_DNA"/>
</dbReference>
<dbReference type="InterPro" id="IPR058912">
    <property type="entry name" value="HTH_animal"/>
</dbReference>
<accession>A0A815JD44</accession>
<dbReference type="OrthoDB" id="10018421at2759"/>
<evidence type="ECO:0000256" key="1">
    <source>
        <dbReference type="SAM" id="Phobius"/>
    </source>
</evidence>
<keyword evidence="1" id="KW-0472">Membrane</keyword>
<dbReference type="AlphaFoldDB" id="A0A815JD44"/>
<evidence type="ECO:0000313" key="3">
    <source>
        <dbReference type="EMBL" id="CAF1380487.1"/>
    </source>
</evidence>
<dbReference type="Proteomes" id="UP000663852">
    <property type="component" value="Unassembled WGS sequence"/>
</dbReference>
<name>A0A815JD44_ADIRI</name>
<sequence length="574" mass="66937">MKHISSSSRSFRTNPCQFYRKNAQDCWVGHKYIPCNQLEQHLLEMAEPCLNIMSPAIMTTTTTAPQMTTQLSATSPFDFNSPAIILIFILIITLLATLIVFSITVIVIHFLGHCRNSDRSAHYTSKSTQTRRLLQQEEQDTIHLTPLIRQVPDRVPGFDRPAFDRNQNLPQHQILDNPHISLVSSTTPQRIRHTITNASETCHNDFHIGYLCEPARITKLPDERPLRKVETIVVAISIELTPSHPPSNCFAYNNKYYRQIRGGAMGSAFTQVLANIYMFEWEQDLIEHQRLHHGMYGRYIDDIFMTTDQSIEEINIELEKANNKDINIKISTSINTSVHFLDVTVSNESGHLRTSIYHKPTTEPYVLPYTSDHPRHIYRNIPYAALLRAARVCSTVEDFHSECIRTDMSLLLNKYPPRFITEQFQRFFQLNDAISISSQLNKDAYQRLHQTSLHQSTRREKKLNIMMYNPIENPLVLQPKVWNKEVMYPRYLFDSSITKVYSNQFYNWWKHYYAFPTSPLQQVKVILVTTTNPTLDQFFIHKKPPRTILRKTDSIDSLTFIKQFIEQQRKKERS</sequence>
<keyword evidence="1" id="KW-1133">Transmembrane helix</keyword>
<reference evidence="3" key="1">
    <citation type="submission" date="2021-02" db="EMBL/GenBank/DDBJ databases">
        <authorList>
            <person name="Nowell W R."/>
        </authorList>
    </citation>
    <scope>NUCLEOTIDE SEQUENCE</scope>
</reference>